<dbReference type="Gene3D" id="3.40.1620.10">
    <property type="entry name" value="YefM-like domain"/>
    <property type="match status" value="1"/>
</dbReference>
<dbReference type="EMBL" id="JQCA01000043">
    <property type="protein sequence ID" value="KRO04181.1"/>
    <property type="molecule type" value="Genomic_DNA"/>
</dbReference>
<dbReference type="OrthoDB" id="2299879at2"/>
<evidence type="ECO:0000313" key="2">
    <source>
        <dbReference type="EMBL" id="KRO04181.1"/>
    </source>
</evidence>
<proteinExistence type="inferred from homology"/>
<comment type="similarity">
    <text evidence="1">Belongs to the phD/YefM antitoxin family.</text>
</comment>
<accession>A0A0R2LQZ2</accession>
<evidence type="ECO:0000313" key="3">
    <source>
        <dbReference type="Proteomes" id="UP000051906"/>
    </source>
</evidence>
<gene>
    <name evidence="2" type="ORF">IV54_GL001703</name>
</gene>
<keyword evidence="3" id="KW-1185">Reference proteome</keyword>
<organism evidence="2 3">
    <name type="scientific">Levilactobacillus paucivorans</name>
    <dbReference type="NCBI Taxonomy" id="616990"/>
    <lineage>
        <taxon>Bacteria</taxon>
        <taxon>Bacillati</taxon>
        <taxon>Bacillota</taxon>
        <taxon>Bacilli</taxon>
        <taxon>Lactobacillales</taxon>
        <taxon>Lactobacillaceae</taxon>
        <taxon>Levilactobacillus</taxon>
    </lineage>
</organism>
<comment type="caution">
    <text evidence="2">The sequence shown here is derived from an EMBL/GenBank/DDBJ whole genome shotgun (WGS) entry which is preliminary data.</text>
</comment>
<dbReference type="PATRIC" id="fig|616990.3.peg.1801"/>
<evidence type="ECO:0000256" key="1">
    <source>
        <dbReference type="ARBA" id="ARBA00009981"/>
    </source>
</evidence>
<protein>
    <recommendedName>
        <fullName evidence="4">Antitoxin</fullName>
    </recommendedName>
</protein>
<dbReference type="AlphaFoldDB" id="A0A0R2LQZ2"/>
<dbReference type="Proteomes" id="UP000051906">
    <property type="component" value="Unassembled WGS sequence"/>
</dbReference>
<dbReference type="SUPFAM" id="SSF143120">
    <property type="entry name" value="YefM-like"/>
    <property type="match status" value="1"/>
</dbReference>
<evidence type="ECO:0008006" key="4">
    <source>
        <dbReference type="Google" id="ProtNLM"/>
    </source>
</evidence>
<dbReference type="InterPro" id="IPR036165">
    <property type="entry name" value="YefM-like_sf"/>
</dbReference>
<sequence>MKRYSPTAAQQALLEILTEVRDDQETVVVTPTDGHETDSIVLITKQDWDVLQAAKAQTPETDLGEVELG</sequence>
<dbReference type="RefSeq" id="WP_057878229.1">
    <property type="nucleotide sequence ID" value="NZ_JQCA01000043.1"/>
</dbReference>
<reference evidence="2 3" key="1">
    <citation type="journal article" date="2015" name="Genome Announc.">
        <title>Expanding the biotechnology potential of lactobacilli through comparative genomics of 213 strains and associated genera.</title>
        <authorList>
            <person name="Sun Z."/>
            <person name="Harris H.M."/>
            <person name="McCann A."/>
            <person name="Guo C."/>
            <person name="Argimon S."/>
            <person name="Zhang W."/>
            <person name="Yang X."/>
            <person name="Jeffery I.B."/>
            <person name="Cooney J.C."/>
            <person name="Kagawa T.F."/>
            <person name="Liu W."/>
            <person name="Song Y."/>
            <person name="Salvetti E."/>
            <person name="Wrobel A."/>
            <person name="Rasinkangas P."/>
            <person name="Parkhill J."/>
            <person name="Rea M.C."/>
            <person name="O'Sullivan O."/>
            <person name="Ritari J."/>
            <person name="Douillard F.P."/>
            <person name="Paul Ross R."/>
            <person name="Yang R."/>
            <person name="Briner A.E."/>
            <person name="Felis G.E."/>
            <person name="de Vos W.M."/>
            <person name="Barrangou R."/>
            <person name="Klaenhammer T.R."/>
            <person name="Caufield P.W."/>
            <person name="Cui Y."/>
            <person name="Zhang H."/>
            <person name="O'Toole P.W."/>
        </authorList>
    </citation>
    <scope>NUCLEOTIDE SEQUENCE [LARGE SCALE GENOMIC DNA]</scope>
    <source>
        <strain evidence="2 3">DSM 22467</strain>
    </source>
</reference>
<name>A0A0R2LQZ2_9LACO</name>